<evidence type="ECO:0000256" key="1">
    <source>
        <dbReference type="ARBA" id="ARBA00023125"/>
    </source>
</evidence>
<evidence type="ECO:0000259" key="3">
    <source>
        <dbReference type="PROSITE" id="PS51755"/>
    </source>
</evidence>
<dbReference type="AlphaFoldDB" id="B2TAW9"/>
<dbReference type="Gene3D" id="1.10.10.10">
    <property type="entry name" value="Winged helix-like DNA-binding domain superfamily/Winged helix DNA-binding domain"/>
    <property type="match status" value="1"/>
</dbReference>
<dbReference type="Proteomes" id="UP000001739">
    <property type="component" value="Chromosome 2"/>
</dbReference>
<dbReference type="KEGG" id="bpy:Bphyt_6136"/>
<feature type="DNA-binding region" description="OmpR/PhoB-type" evidence="2">
    <location>
        <begin position="35"/>
        <end position="130"/>
    </location>
</feature>
<dbReference type="PANTHER" id="PTHR47691">
    <property type="entry name" value="REGULATOR-RELATED"/>
    <property type="match status" value="1"/>
</dbReference>
<dbReference type="Gene3D" id="1.25.40.10">
    <property type="entry name" value="Tetratricopeptide repeat domain"/>
    <property type="match status" value="1"/>
</dbReference>
<dbReference type="InterPro" id="IPR011990">
    <property type="entry name" value="TPR-like_helical_dom_sf"/>
</dbReference>
<evidence type="ECO:0000256" key="2">
    <source>
        <dbReference type="PROSITE-ProRule" id="PRU01091"/>
    </source>
</evidence>
<keyword evidence="1 2" id="KW-0238">DNA-binding</keyword>
<dbReference type="CDD" id="cd00383">
    <property type="entry name" value="trans_reg_C"/>
    <property type="match status" value="1"/>
</dbReference>
<dbReference type="PRINTS" id="PR00364">
    <property type="entry name" value="DISEASERSIST"/>
</dbReference>
<dbReference type="Pfam" id="PF13401">
    <property type="entry name" value="AAA_22"/>
    <property type="match status" value="1"/>
</dbReference>
<dbReference type="InterPro" id="IPR036388">
    <property type="entry name" value="WH-like_DNA-bd_sf"/>
</dbReference>
<dbReference type="SMART" id="SM00862">
    <property type="entry name" value="Trans_reg_C"/>
    <property type="match status" value="1"/>
</dbReference>
<dbReference type="SUPFAM" id="SSF48452">
    <property type="entry name" value="TPR-like"/>
    <property type="match status" value="1"/>
</dbReference>
<dbReference type="PROSITE" id="PS51755">
    <property type="entry name" value="OMPR_PHOB"/>
    <property type="match status" value="1"/>
</dbReference>
<dbReference type="InterPro" id="IPR049945">
    <property type="entry name" value="AAA_22"/>
</dbReference>
<organism evidence="4 5">
    <name type="scientific">Paraburkholderia phytofirmans (strain DSM 17436 / LMG 22146 / PsJN)</name>
    <name type="common">Burkholderia phytofirmans</name>
    <dbReference type="NCBI Taxonomy" id="398527"/>
    <lineage>
        <taxon>Bacteria</taxon>
        <taxon>Pseudomonadati</taxon>
        <taxon>Pseudomonadota</taxon>
        <taxon>Betaproteobacteria</taxon>
        <taxon>Burkholderiales</taxon>
        <taxon>Burkholderiaceae</taxon>
        <taxon>Paraburkholderia</taxon>
    </lineage>
</organism>
<dbReference type="SUPFAM" id="SSF46894">
    <property type="entry name" value="C-terminal effector domain of the bipartite response regulators"/>
    <property type="match status" value="1"/>
</dbReference>
<evidence type="ECO:0000313" key="5">
    <source>
        <dbReference type="Proteomes" id="UP000001739"/>
    </source>
</evidence>
<dbReference type="GO" id="GO:0016887">
    <property type="term" value="F:ATP hydrolysis activity"/>
    <property type="evidence" value="ECO:0007669"/>
    <property type="project" value="InterPro"/>
</dbReference>
<dbReference type="InterPro" id="IPR001867">
    <property type="entry name" value="OmpR/PhoB-type_DNA-bd"/>
</dbReference>
<dbReference type="STRING" id="398527.Bphyt_6136"/>
<sequence>MAVRACVDAARTCKALTSSRAAHLPITLIVPGLENDMIELGRFQIDLEMRTVRRDGEALHLGSRAFDILAVIVSAAGRLVTKDELMNAVWPNTVVEENNIQVHLSALRKILGADRHLILTVPGRGYQLVHRQQPAPVRPASRVCAGRPLPSPKTRLVGRDAAIEQIHAMLRKAHVLTLVGAGGIGKTSLAIEAARQAAEDYAEPVCFVELATLNTFDGVLGAIAEGCGLLTEGTTPAVAQLAAALAHRHRLLVLDNAEHVIGCVAEIVEALIAESDSLRVLVTSREPLRIMPEAVFRVDPLDVPHLHSTDAEILQQSAVNLFLLRSNSLQYKVGAESAELRLVGEICRRLDGIPLAIELAAARVAALGVEGVHRRLDDRMAILAGGYRTALPRHQTLRATFDWSFALLDQGAQSLFRRIAVFGGVFTFEAMCAVVCDSTLTIENAISGISELLAKSLANVEFDGPVAKYRLPESTRAYALEKLQAEGEHSAFASRHARYLSTCFQTRTAPTVCRDAERATALHHTFDDARGAFDWAFSAEGDVRLGVDLASNLAGALLDGGMIAEACARAELAVGVLDQLPAATVDAACEMRVRAALATALPSVRGCVARSAGLWRDVFALATASGDQEFQARALWGLWNMMLSSSNIHESMKFARQFQRLGEDEGNAWQAVLGDQAVAISLHCLGQHAQAKRKLEGARERFAQLEGKSQWDSTFAVDPLVYCNGTLARIAWLQGNPGEAMTLVDALVNLVRPETMEPSLTHMLGTVAAPLALLSGDLSRAAAYLEIMRSQAALHRFDVWVEYCDCLSAYRDILDGQAARALPVLAASLDALIARGFRRVVTLFIVVHAEALVSVGRTREATSRLNDALAFCQQHGELMFVPEIWRVLGIAAHAEAGVQAGSGKDFGGKLAHAATCFAKALESSREQGARMWELRASLAMAALLRDEGRNDEAIEVLEQIAPYFDTSSSATDVRSLFAMIRRLRSRHGKAIQRAVFELPQREAHRFNDSIERVG</sequence>
<dbReference type="GO" id="GO:0003677">
    <property type="term" value="F:DNA binding"/>
    <property type="evidence" value="ECO:0007669"/>
    <property type="project" value="UniProtKB-UniRule"/>
</dbReference>
<gene>
    <name evidence="4" type="ordered locus">Bphyt_6136</name>
</gene>
<dbReference type="SUPFAM" id="SSF52540">
    <property type="entry name" value="P-loop containing nucleoside triphosphate hydrolases"/>
    <property type="match status" value="1"/>
</dbReference>
<protein>
    <submittedName>
        <fullName evidence="4">Transcriptional regulator, winged helix family</fullName>
    </submittedName>
</protein>
<dbReference type="GO" id="GO:0000160">
    <property type="term" value="P:phosphorelay signal transduction system"/>
    <property type="evidence" value="ECO:0007669"/>
    <property type="project" value="InterPro"/>
</dbReference>
<dbReference type="Gene3D" id="3.40.50.300">
    <property type="entry name" value="P-loop containing nucleotide triphosphate hydrolases"/>
    <property type="match status" value="1"/>
</dbReference>
<proteinExistence type="predicted"/>
<dbReference type="Pfam" id="PF00486">
    <property type="entry name" value="Trans_reg_C"/>
    <property type="match status" value="1"/>
</dbReference>
<dbReference type="HOGENOM" id="CLU_004665_7_0_4"/>
<name>B2TAW9_PARPJ</name>
<reference evidence="4 5" key="1">
    <citation type="journal article" date="2011" name="J. Bacteriol.">
        <title>Complete genome sequence of the plant growth-promoting endophyte Burkholderia phytofirmans strain PsJN.</title>
        <authorList>
            <person name="Weilharter A."/>
            <person name="Mitter B."/>
            <person name="Shin M.V."/>
            <person name="Chain P.S."/>
            <person name="Nowak J."/>
            <person name="Sessitsch A."/>
        </authorList>
    </citation>
    <scope>NUCLEOTIDE SEQUENCE [LARGE SCALE GENOMIC DNA]</scope>
    <source>
        <strain evidence="5">DSM 17436 / LMG 22146 / PsJN</strain>
    </source>
</reference>
<dbReference type="EMBL" id="CP001053">
    <property type="protein sequence ID" value="ACD20465.1"/>
    <property type="molecule type" value="Genomic_DNA"/>
</dbReference>
<dbReference type="GO" id="GO:0006355">
    <property type="term" value="P:regulation of DNA-templated transcription"/>
    <property type="evidence" value="ECO:0007669"/>
    <property type="project" value="InterPro"/>
</dbReference>
<accession>B2TAW9</accession>
<dbReference type="PANTHER" id="PTHR47691:SF3">
    <property type="entry name" value="HTH-TYPE TRANSCRIPTIONAL REGULATOR RV0890C-RELATED"/>
    <property type="match status" value="1"/>
</dbReference>
<feature type="domain" description="OmpR/PhoB-type" evidence="3">
    <location>
        <begin position="35"/>
        <end position="130"/>
    </location>
</feature>
<dbReference type="eggNOG" id="COG3710">
    <property type="taxonomic scope" value="Bacteria"/>
</dbReference>
<dbReference type="InterPro" id="IPR027417">
    <property type="entry name" value="P-loop_NTPase"/>
</dbReference>
<evidence type="ECO:0000313" key="4">
    <source>
        <dbReference type="EMBL" id="ACD20465.1"/>
    </source>
</evidence>
<dbReference type="InterPro" id="IPR016032">
    <property type="entry name" value="Sig_transdc_resp-reg_C-effctor"/>
</dbReference>
<dbReference type="eggNOG" id="COG3903">
    <property type="taxonomic scope" value="Bacteria"/>
</dbReference>